<dbReference type="Pfam" id="PF20027">
    <property type="entry name" value="DUF6435"/>
    <property type="match status" value="1"/>
</dbReference>
<proteinExistence type="predicted"/>
<protein>
    <recommendedName>
        <fullName evidence="3">Lacal_2735 family protein</fullName>
    </recommendedName>
</protein>
<dbReference type="EMBL" id="QEKQ01000005">
    <property type="protein sequence ID" value="PVY76408.1"/>
    <property type="molecule type" value="Genomic_DNA"/>
</dbReference>
<evidence type="ECO:0008006" key="3">
    <source>
        <dbReference type="Google" id="ProtNLM"/>
    </source>
</evidence>
<evidence type="ECO:0000313" key="1">
    <source>
        <dbReference type="EMBL" id="PVY76408.1"/>
    </source>
</evidence>
<name>A0A2U1CWP4_9GAMM</name>
<dbReference type="NCBIfam" id="NF033487">
    <property type="entry name" value="Lacal_2735_fam"/>
    <property type="match status" value="1"/>
</dbReference>
<sequence>MFGLFKSNPVKALKKEYERKLEAAMKAQRNGDMRTHSDLMTEADELYKRLLQQQQE</sequence>
<evidence type="ECO:0000313" key="2">
    <source>
        <dbReference type="Proteomes" id="UP000245887"/>
    </source>
</evidence>
<dbReference type="AlphaFoldDB" id="A0A2U1CWP4"/>
<dbReference type="RefSeq" id="WP_116919152.1">
    <property type="nucleotide sequence ID" value="NZ_NMPM01000063.1"/>
</dbReference>
<comment type="caution">
    <text evidence="1">The sequence shown here is derived from an EMBL/GenBank/DDBJ whole genome shotgun (WGS) entry which is preliminary data.</text>
</comment>
<gene>
    <name evidence="1" type="ORF">C8D92_105161</name>
</gene>
<organism evidence="1 2">
    <name type="scientific">Tamilnaduibacter salinus</name>
    <dbReference type="NCBI Taxonomy" id="1484056"/>
    <lineage>
        <taxon>Bacteria</taxon>
        <taxon>Pseudomonadati</taxon>
        <taxon>Pseudomonadota</taxon>
        <taxon>Gammaproteobacteria</taxon>
        <taxon>Pseudomonadales</taxon>
        <taxon>Marinobacteraceae</taxon>
        <taxon>Tamilnaduibacter</taxon>
    </lineage>
</organism>
<dbReference type="OrthoDB" id="292170at2"/>
<dbReference type="Proteomes" id="UP000245887">
    <property type="component" value="Unassembled WGS sequence"/>
</dbReference>
<reference evidence="1 2" key="1">
    <citation type="submission" date="2018-04" db="EMBL/GenBank/DDBJ databases">
        <title>Genomic Encyclopedia of Type Strains, Phase IV (KMG-IV): sequencing the most valuable type-strain genomes for metagenomic binning, comparative biology and taxonomic classification.</title>
        <authorList>
            <person name="Goeker M."/>
        </authorList>
    </citation>
    <scope>NUCLEOTIDE SEQUENCE [LARGE SCALE GENOMIC DNA]</scope>
    <source>
        <strain evidence="1 2">DSM 28688</strain>
    </source>
</reference>
<dbReference type="InterPro" id="IPR045493">
    <property type="entry name" value="DUF6435"/>
</dbReference>
<accession>A0A2U1CWP4</accession>